<feature type="compositionally biased region" description="Pro residues" evidence="1">
    <location>
        <begin position="200"/>
        <end position="214"/>
    </location>
</feature>
<accession>A0AAN7AMR8</accession>
<evidence type="ECO:0000256" key="1">
    <source>
        <dbReference type="SAM" id="MobiDB-lite"/>
    </source>
</evidence>
<dbReference type="Proteomes" id="UP001302126">
    <property type="component" value="Unassembled WGS sequence"/>
</dbReference>
<organism evidence="2 3">
    <name type="scientific">Podospora australis</name>
    <dbReference type="NCBI Taxonomy" id="1536484"/>
    <lineage>
        <taxon>Eukaryota</taxon>
        <taxon>Fungi</taxon>
        <taxon>Dikarya</taxon>
        <taxon>Ascomycota</taxon>
        <taxon>Pezizomycotina</taxon>
        <taxon>Sordariomycetes</taxon>
        <taxon>Sordariomycetidae</taxon>
        <taxon>Sordariales</taxon>
        <taxon>Podosporaceae</taxon>
        <taxon>Podospora</taxon>
    </lineage>
</organism>
<proteinExistence type="predicted"/>
<dbReference type="AlphaFoldDB" id="A0AAN7AMR8"/>
<comment type="caution">
    <text evidence="2">The sequence shown here is derived from an EMBL/GenBank/DDBJ whole genome shotgun (WGS) entry which is preliminary data.</text>
</comment>
<sequence length="345" mass="38230">MSTPSTYRPLYIPLLSIVLSGPSANVRNYQFLRSTNMIRVHAGVFPNSDPEEPQAVSIPSNSYQDVELEVAGLSLNETPVYGLPSDPSLGIQMNFSFGNPWQENHTFAPFMPSVLSAWSPSYFDEAISVGQPGGFSDLPLVQTSSDLLSLPAACDASLFSAAPLLPAAWEKTNSADEQWGSPPTQVIEQPDAVSLWAPPFLAPPPTPPPSPQPGHQPERTEATRTQQQKQHAQLVKKLTGRGITKPANTTEKRHARPRRTVPELEPKLCRELRQSIKREHPEALHKRLDDGYQMLAINYYLMKEKCLGAVGNAPAREYLYGQGYLMKEETKQRLEAKSREESTSQ</sequence>
<reference evidence="2" key="1">
    <citation type="journal article" date="2023" name="Mol. Phylogenet. Evol.">
        <title>Genome-scale phylogeny and comparative genomics of the fungal order Sordariales.</title>
        <authorList>
            <person name="Hensen N."/>
            <person name="Bonometti L."/>
            <person name="Westerberg I."/>
            <person name="Brannstrom I.O."/>
            <person name="Guillou S."/>
            <person name="Cros-Aarteil S."/>
            <person name="Calhoun S."/>
            <person name="Haridas S."/>
            <person name="Kuo A."/>
            <person name="Mondo S."/>
            <person name="Pangilinan J."/>
            <person name="Riley R."/>
            <person name="LaButti K."/>
            <person name="Andreopoulos B."/>
            <person name="Lipzen A."/>
            <person name="Chen C."/>
            <person name="Yan M."/>
            <person name="Daum C."/>
            <person name="Ng V."/>
            <person name="Clum A."/>
            <person name="Steindorff A."/>
            <person name="Ohm R.A."/>
            <person name="Martin F."/>
            <person name="Silar P."/>
            <person name="Natvig D.O."/>
            <person name="Lalanne C."/>
            <person name="Gautier V."/>
            <person name="Ament-Velasquez S.L."/>
            <person name="Kruys A."/>
            <person name="Hutchinson M.I."/>
            <person name="Powell A.J."/>
            <person name="Barry K."/>
            <person name="Miller A.N."/>
            <person name="Grigoriev I.V."/>
            <person name="Debuchy R."/>
            <person name="Gladieux P."/>
            <person name="Hiltunen Thoren M."/>
            <person name="Johannesson H."/>
        </authorList>
    </citation>
    <scope>NUCLEOTIDE SEQUENCE</scope>
    <source>
        <strain evidence="2">PSN309</strain>
    </source>
</reference>
<feature type="region of interest" description="Disordered" evidence="1">
    <location>
        <begin position="196"/>
        <end position="232"/>
    </location>
</feature>
<protein>
    <submittedName>
        <fullName evidence="2">Uncharacterized protein</fullName>
    </submittedName>
</protein>
<keyword evidence="3" id="KW-1185">Reference proteome</keyword>
<gene>
    <name evidence="2" type="ORF">QBC35DRAFT_483796</name>
</gene>
<reference evidence="2" key="2">
    <citation type="submission" date="2023-05" db="EMBL/GenBank/DDBJ databases">
        <authorList>
            <consortium name="Lawrence Berkeley National Laboratory"/>
            <person name="Steindorff A."/>
            <person name="Hensen N."/>
            <person name="Bonometti L."/>
            <person name="Westerberg I."/>
            <person name="Brannstrom I.O."/>
            <person name="Guillou S."/>
            <person name="Cros-Aarteil S."/>
            <person name="Calhoun S."/>
            <person name="Haridas S."/>
            <person name="Kuo A."/>
            <person name="Mondo S."/>
            <person name="Pangilinan J."/>
            <person name="Riley R."/>
            <person name="Labutti K."/>
            <person name="Andreopoulos B."/>
            <person name="Lipzen A."/>
            <person name="Chen C."/>
            <person name="Yanf M."/>
            <person name="Daum C."/>
            <person name="Ng V."/>
            <person name="Clum A."/>
            <person name="Ohm R."/>
            <person name="Martin F."/>
            <person name="Silar P."/>
            <person name="Natvig D."/>
            <person name="Lalanne C."/>
            <person name="Gautier V."/>
            <person name="Ament-Velasquez S.L."/>
            <person name="Kruys A."/>
            <person name="Hutchinson M.I."/>
            <person name="Powell A.J."/>
            <person name="Barry K."/>
            <person name="Miller A.N."/>
            <person name="Grigoriev I.V."/>
            <person name="Debuchy R."/>
            <person name="Gladieux P."/>
            <person name="Thoren M.H."/>
            <person name="Johannesson H."/>
        </authorList>
    </citation>
    <scope>NUCLEOTIDE SEQUENCE</scope>
    <source>
        <strain evidence="2">PSN309</strain>
    </source>
</reference>
<evidence type="ECO:0000313" key="2">
    <source>
        <dbReference type="EMBL" id="KAK4192444.1"/>
    </source>
</evidence>
<dbReference type="EMBL" id="MU864354">
    <property type="protein sequence ID" value="KAK4192444.1"/>
    <property type="molecule type" value="Genomic_DNA"/>
</dbReference>
<name>A0AAN7AMR8_9PEZI</name>
<evidence type="ECO:0000313" key="3">
    <source>
        <dbReference type="Proteomes" id="UP001302126"/>
    </source>
</evidence>